<evidence type="ECO:0000256" key="1">
    <source>
        <dbReference type="SAM" id="SignalP"/>
    </source>
</evidence>
<evidence type="ECO:0000313" key="4">
    <source>
        <dbReference type="Proteomes" id="UP001196870"/>
    </source>
</evidence>
<organism evidence="3 4">
    <name type="scientific">Plastoroseomonas hellenica</name>
    <dbReference type="NCBI Taxonomy" id="2687306"/>
    <lineage>
        <taxon>Bacteria</taxon>
        <taxon>Pseudomonadati</taxon>
        <taxon>Pseudomonadota</taxon>
        <taxon>Alphaproteobacteria</taxon>
        <taxon>Acetobacterales</taxon>
        <taxon>Acetobacteraceae</taxon>
        <taxon>Plastoroseomonas</taxon>
    </lineage>
</organism>
<feature type="signal peptide" evidence="1">
    <location>
        <begin position="1"/>
        <end position="20"/>
    </location>
</feature>
<dbReference type="Proteomes" id="UP001196870">
    <property type="component" value="Unassembled WGS sequence"/>
</dbReference>
<evidence type="ECO:0000259" key="2">
    <source>
        <dbReference type="PROSITE" id="PS50983"/>
    </source>
</evidence>
<feature type="chain" id="PRO_5045521248" evidence="1">
    <location>
        <begin position="21"/>
        <end position="290"/>
    </location>
</feature>
<name>A0ABS5F9J3_9PROT</name>
<evidence type="ECO:0000313" key="3">
    <source>
        <dbReference type="EMBL" id="MBR0669229.1"/>
    </source>
</evidence>
<dbReference type="Pfam" id="PF01497">
    <property type="entry name" value="Peripla_BP_2"/>
    <property type="match status" value="1"/>
</dbReference>
<dbReference type="RefSeq" id="WP_211858058.1">
    <property type="nucleotide sequence ID" value="NZ_JAAGBB010000091.1"/>
</dbReference>
<keyword evidence="4" id="KW-1185">Reference proteome</keyword>
<dbReference type="EMBL" id="JAAGBB010000091">
    <property type="protein sequence ID" value="MBR0669229.1"/>
    <property type="molecule type" value="Genomic_DNA"/>
</dbReference>
<keyword evidence="1" id="KW-0732">Signal</keyword>
<dbReference type="Gene3D" id="3.40.50.1980">
    <property type="entry name" value="Nitrogenase molybdenum iron protein domain"/>
    <property type="match status" value="2"/>
</dbReference>
<proteinExistence type="predicted"/>
<dbReference type="InterPro" id="IPR050902">
    <property type="entry name" value="ABC_Transporter_SBP"/>
</dbReference>
<comment type="caution">
    <text evidence="3">The sequence shown here is derived from an EMBL/GenBank/DDBJ whole genome shotgun (WGS) entry which is preliminary data.</text>
</comment>
<dbReference type="PROSITE" id="PS50983">
    <property type="entry name" value="FE_B12_PBP"/>
    <property type="match status" value="1"/>
</dbReference>
<accession>A0ABS5F9J3</accession>
<dbReference type="SUPFAM" id="SSF53807">
    <property type="entry name" value="Helical backbone' metal receptor"/>
    <property type="match status" value="1"/>
</dbReference>
<sequence length="290" mass="29042">MIARRALLPAALLASGTARAAAGPARIVSVGGAITEAAFALGAGGQVAAVDTTSRFPPPVQGLPQIGYMRALAPEGLIALRPDLLLLSDEAGPVQALAVLRAAGLPIATIRDGAGPGAAEAKIRAVAAALGLAGEPVASAVAADWQALDAPIAALPRRLRALFVLSATRGAPLASGRDTHADAMLRAAGAENVLGDFAGYRPLSAEAAATLAPEVIVMMDHTIGEAGGIDALLAIPALAVTPAAATRRVVAVEGSYALGFGPRAAQARRDLTRLLHPGIALPELPARPWA</sequence>
<dbReference type="PANTHER" id="PTHR30535:SF4">
    <property type="entry name" value="HEMIN-BINDING PERIPLASMIC PROTEIN HMUT"/>
    <property type="match status" value="1"/>
</dbReference>
<protein>
    <submittedName>
        <fullName evidence="3">ABC transporter substrate-binding protein</fullName>
    </submittedName>
</protein>
<feature type="domain" description="Fe/B12 periplasmic-binding" evidence="2">
    <location>
        <begin position="26"/>
        <end position="279"/>
    </location>
</feature>
<reference evidence="4" key="1">
    <citation type="journal article" date="2021" name="Syst. Appl. Microbiol.">
        <title>Roseomonas hellenica sp. nov., isolated from roots of wild-growing Alkanna tinctoria.</title>
        <authorList>
            <person name="Rat A."/>
            <person name="Naranjo H.D."/>
            <person name="Lebbe L."/>
            <person name="Cnockaert M."/>
            <person name="Krigas N."/>
            <person name="Grigoriadou K."/>
            <person name="Maloupa E."/>
            <person name="Willems A."/>
        </authorList>
    </citation>
    <scope>NUCLEOTIDE SEQUENCE [LARGE SCALE GENOMIC DNA]</scope>
    <source>
        <strain evidence="4">LMG 31523</strain>
    </source>
</reference>
<dbReference type="PANTHER" id="PTHR30535">
    <property type="entry name" value="VITAMIN B12-BINDING PROTEIN"/>
    <property type="match status" value="1"/>
</dbReference>
<dbReference type="InterPro" id="IPR002491">
    <property type="entry name" value="ABC_transptr_periplasmic_BD"/>
</dbReference>
<gene>
    <name evidence="3" type="ORF">GXW71_33070</name>
</gene>